<dbReference type="SUPFAM" id="SSF52096">
    <property type="entry name" value="ClpP/crotonase"/>
    <property type="match status" value="1"/>
</dbReference>
<evidence type="ECO:0000313" key="4">
    <source>
        <dbReference type="EMBL" id="CAG2158213.1"/>
    </source>
</evidence>
<name>A0ABM8TQJ5_9BURK</name>
<comment type="caution">
    <text evidence="4">The sequence shown here is derived from an EMBL/GenBank/DDBJ whole genome shotgun (WGS) entry which is preliminary data.</text>
</comment>
<proteinExistence type="predicted"/>
<keyword evidence="3" id="KW-0413">Isomerase</keyword>
<dbReference type="PANTHER" id="PTHR43684">
    <property type="match status" value="1"/>
</dbReference>
<evidence type="ECO:0000313" key="5">
    <source>
        <dbReference type="Proteomes" id="UP000672657"/>
    </source>
</evidence>
<dbReference type="InterPro" id="IPR051053">
    <property type="entry name" value="ECH/Chromodomain_protein"/>
</dbReference>
<dbReference type="Proteomes" id="UP000672657">
    <property type="component" value="Unassembled WGS sequence"/>
</dbReference>
<sequence length="248" mass="26926">MKHIQAKYEDGVLTLSMTRAEKKNALTQEMYLTLALALEDAGQDDSVRVVVLRGTPTVFSSGNDIQDFADDGSGKEKLASVRFMKAVTSLQKPMVAAVCGYAVGIGATVLLHCDYVVASEDARIRFPFVDLGLCPEFGSTLLLPALVGQQKASEWMLLGSFVLAGEAQKAGLANRVLPNDMVFEEAESIARALAKKPPAALAATRQLLKAASRELVEARIQKERDIFQTLRSTEDAQSIFNSFLSRAR</sequence>
<evidence type="ECO:0000256" key="1">
    <source>
        <dbReference type="ARBA" id="ARBA00004275"/>
    </source>
</evidence>
<dbReference type="InterPro" id="IPR029045">
    <property type="entry name" value="ClpP/crotonase-like_dom_sf"/>
</dbReference>
<dbReference type="EC" id="4.2.1.17" evidence="4"/>
<keyword evidence="2" id="KW-0576">Peroxisome</keyword>
<protein>
    <submittedName>
        <fullName evidence="4">2,3-dehydroadipyl-CoA hydratase</fullName>
        <ecNumber evidence="4">4.2.1.17</ecNumber>
    </submittedName>
</protein>
<dbReference type="RefSeq" id="WP_211956735.1">
    <property type="nucleotide sequence ID" value="NZ_CAJPVI010000045.1"/>
</dbReference>
<dbReference type="Gene3D" id="3.90.226.10">
    <property type="entry name" value="2-enoyl-CoA Hydratase, Chain A, domain 1"/>
    <property type="match status" value="1"/>
</dbReference>
<evidence type="ECO:0000256" key="2">
    <source>
        <dbReference type="ARBA" id="ARBA00023140"/>
    </source>
</evidence>
<organism evidence="4 5">
    <name type="scientific">Cupriavidus numazuensis</name>
    <dbReference type="NCBI Taxonomy" id="221992"/>
    <lineage>
        <taxon>Bacteria</taxon>
        <taxon>Pseudomonadati</taxon>
        <taxon>Pseudomonadota</taxon>
        <taxon>Betaproteobacteria</taxon>
        <taxon>Burkholderiales</taxon>
        <taxon>Burkholderiaceae</taxon>
        <taxon>Cupriavidus</taxon>
    </lineage>
</organism>
<dbReference type="GO" id="GO:0004300">
    <property type="term" value="F:enoyl-CoA hydratase activity"/>
    <property type="evidence" value="ECO:0007669"/>
    <property type="project" value="UniProtKB-EC"/>
</dbReference>
<evidence type="ECO:0000256" key="3">
    <source>
        <dbReference type="ARBA" id="ARBA00023235"/>
    </source>
</evidence>
<dbReference type="CDD" id="cd06558">
    <property type="entry name" value="crotonase-like"/>
    <property type="match status" value="1"/>
</dbReference>
<dbReference type="EMBL" id="CAJPVI010000045">
    <property type="protein sequence ID" value="CAG2158213.1"/>
    <property type="molecule type" value="Genomic_DNA"/>
</dbReference>
<dbReference type="InterPro" id="IPR001753">
    <property type="entry name" value="Enoyl-CoA_hydra/iso"/>
</dbReference>
<dbReference type="Pfam" id="PF00378">
    <property type="entry name" value="ECH_1"/>
    <property type="match status" value="1"/>
</dbReference>
<gene>
    <name evidence="4" type="primary">paaF_4</name>
    <name evidence="4" type="ORF">LMG26411_05882</name>
</gene>
<keyword evidence="5" id="KW-1185">Reference proteome</keyword>
<reference evidence="4 5" key="1">
    <citation type="submission" date="2021-03" db="EMBL/GenBank/DDBJ databases">
        <authorList>
            <person name="Peeters C."/>
        </authorList>
    </citation>
    <scope>NUCLEOTIDE SEQUENCE [LARGE SCALE GENOMIC DNA]</scope>
    <source>
        <strain evidence="4 5">LMG 26411</strain>
    </source>
</reference>
<keyword evidence="4" id="KW-0456">Lyase</keyword>
<dbReference type="PANTHER" id="PTHR43684:SF1">
    <property type="entry name" value="ENOYL-COA DELTA ISOMERASE 2"/>
    <property type="match status" value="1"/>
</dbReference>
<comment type="subcellular location">
    <subcellularLocation>
        <location evidence="1">Peroxisome</location>
    </subcellularLocation>
</comment>
<accession>A0ABM8TQJ5</accession>